<dbReference type="EMBL" id="SSOD01000006">
    <property type="protein sequence ID" value="THF61718.1"/>
    <property type="molecule type" value="Genomic_DNA"/>
</dbReference>
<dbReference type="GO" id="GO:0120010">
    <property type="term" value="P:intermembrane phospholipid transfer"/>
    <property type="evidence" value="ECO:0007669"/>
    <property type="project" value="TreeGrafter"/>
</dbReference>
<evidence type="ECO:0000256" key="1">
    <source>
        <dbReference type="ARBA" id="ARBA00010634"/>
    </source>
</evidence>
<organism evidence="5 6">
    <name type="scientific">Pseudothauera rhizosphaerae</name>
    <dbReference type="NCBI Taxonomy" id="2565932"/>
    <lineage>
        <taxon>Bacteria</taxon>
        <taxon>Pseudomonadati</taxon>
        <taxon>Pseudomonadota</taxon>
        <taxon>Betaproteobacteria</taxon>
        <taxon>Rhodocyclales</taxon>
        <taxon>Zoogloeaceae</taxon>
        <taxon>Pseudothauera</taxon>
    </lineage>
</organism>
<evidence type="ECO:0000256" key="2">
    <source>
        <dbReference type="ARBA" id="ARBA00022729"/>
    </source>
</evidence>
<accession>A0A4S4APV4</accession>
<sequence length="285" mass="30678">MKKRLLPILRAGALACGVAVLSGCASTPRNPDDPLEGFNRAMFTFNESVDKAVLKPVAQGYDYVAPKPVKIGVGNFFSNLADPWIGLNNMLQGKPAEALSDWMRFLFNSTFGIVGLLDIATPAGLPKHDEDLGQTLAVWGVGEGAYVVLPFLGPRTVRDAAALPVDLSGNQAWRLDHVSTRNAFRALDVVHTRAGLLGADRTLEESTFDKYAYLRDFYLQNRRYKVHDGNPPIEYEDFNGAAAPVAPPLLADAAAASVGRLELIDPTAPGPPGNGPGLQLEVTKR</sequence>
<dbReference type="Proteomes" id="UP000307956">
    <property type="component" value="Unassembled WGS sequence"/>
</dbReference>
<protein>
    <submittedName>
        <fullName evidence="5">VacJ family lipoprotein</fullName>
    </submittedName>
</protein>
<keyword evidence="6" id="KW-1185">Reference proteome</keyword>
<dbReference type="RefSeq" id="WP_136384792.1">
    <property type="nucleotide sequence ID" value="NZ_SSOD01000006.1"/>
</dbReference>
<proteinExistence type="inferred from homology"/>
<dbReference type="AlphaFoldDB" id="A0A4S4APV4"/>
<feature type="region of interest" description="Disordered" evidence="3">
    <location>
        <begin position="264"/>
        <end position="285"/>
    </location>
</feature>
<dbReference type="PRINTS" id="PR01805">
    <property type="entry name" value="VACJLIPOPROT"/>
</dbReference>
<evidence type="ECO:0000256" key="3">
    <source>
        <dbReference type="SAM" id="MobiDB-lite"/>
    </source>
</evidence>
<keyword evidence="5" id="KW-0449">Lipoprotein</keyword>
<dbReference type="OrthoDB" id="9785326at2"/>
<evidence type="ECO:0000313" key="5">
    <source>
        <dbReference type="EMBL" id="THF61718.1"/>
    </source>
</evidence>
<reference evidence="5 6" key="1">
    <citation type="submission" date="2019-04" db="EMBL/GenBank/DDBJ databases">
        <title>Azoarcus rhizosphaerae sp. nov. isolated from rhizosphere of Ficus religiosa.</title>
        <authorList>
            <person name="Lin S.-Y."/>
            <person name="Hameed A."/>
            <person name="Hsu Y.-H."/>
            <person name="Young C.-C."/>
        </authorList>
    </citation>
    <scope>NUCLEOTIDE SEQUENCE [LARGE SCALE GENOMIC DNA]</scope>
    <source>
        <strain evidence="5 6">CC-YHH848</strain>
    </source>
</reference>
<feature type="chain" id="PRO_5021034531" evidence="4">
    <location>
        <begin position="26"/>
        <end position="285"/>
    </location>
</feature>
<evidence type="ECO:0000256" key="4">
    <source>
        <dbReference type="SAM" id="SignalP"/>
    </source>
</evidence>
<comment type="caution">
    <text evidence="5">The sequence shown here is derived from an EMBL/GenBank/DDBJ whole genome shotgun (WGS) entry which is preliminary data.</text>
</comment>
<feature type="signal peptide" evidence="4">
    <location>
        <begin position="1"/>
        <end position="25"/>
    </location>
</feature>
<comment type="similarity">
    <text evidence="1">Belongs to the MlaA family.</text>
</comment>
<evidence type="ECO:0000313" key="6">
    <source>
        <dbReference type="Proteomes" id="UP000307956"/>
    </source>
</evidence>
<dbReference type="PROSITE" id="PS51257">
    <property type="entry name" value="PROKAR_LIPOPROTEIN"/>
    <property type="match status" value="1"/>
</dbReference>
<name>A0A4S4APV4_9RHOO</name>
<dbReference type="Pfam" id="PF04333">
    <property type="entry name" value="MlaA"/>
    <property type="match status" value="1"/>
</dbReference>
<keyword evidence="2 4" id="KW-0732">Signal</keyword>
<dbReference type="InterPro" id="IPR007428">
    <property type="entry name" value="MlaA"/>
</dbReference>
<dbReference type="GO" id="GO:0016020">
    <property type="term" value="C:membrane"/>
    <property type="evidence" value="ECO:0007669"/>
    <property type="project" value="InterPro"/>
</dbReference>
<dbReference type="PANTHER" id="PTHR30035:SF3">
    <property type="entry name" value="INTERMEMBRANE PHOSPHOLIPID TRANSPORT SYSTEM LIPOPROTEIN MLAA"/>
    <property type="match status" value="1"/>
</dbReference>
<dbReference type="PANTHER" id="PTHR30035">
    <property type="entry name" value="LIPOPROTEIN VACJ-RELATED"/>
    <property type="match status" value="1"/>
</dbReference>
<gene>
    <name evidence="5" type="ORF">E6O51_09740</name>
</gene>